<dbReference type="InterPro" id="IPR021759">
    <property type="entry name" value="WxLIP_HBD"/>
</dbReference>
<evidence type="ECO:0000256" key="1">
    <source>
        <dbReference type="SAM" id="Phobius"/>
    </source>
</evidence>
<gene>
    <name evidence="4" type="ORF">I6N95_00395</name>
</gene>
<accession>A0A940P8F2</accession>
<reference evidence="4" key="1">
    <citation type="submission" date="2020-12" db="EMBL/GenBank/DDBJ databases">
        <title>Vagococcus allomyrinae sp. nov. and Enterococcus lavae sp. nov., isolated from the larvae of Allomyrina dichotoma.</title>
        <authorList>
            <person name="Lee S.D."/>
        </authorList>
    </citation>
    <scope>NUCLEOTIDE SEQUENCE</scope>
    <source>
        <strain evidence="4">BWB3-3</strain>
    </source>
</reference>
<protein>
    <submittedName>
        <fullName evidence="4">DUF916 and DUF3324 domain-containing protein</fullName>
    </submittedName>
</protein>
<evidence type="ECO:0000259" key="3">
    <source>
        <dbReference type="Pfam" id="PF11797"/>
    </source>
</evidence>
<feature type="transmembrane region" description="Helical" evidence="1">
    <location>
        <begin position="319"/>
        <end position="338"/>
    </location>
</feature>
<keyword evidence="1" id="KW-0812">Transmembrane</keyword>
<comment type="caution">
    <text evidence="4">The sequence shown here is derived from an EMBL/GenBank/DDBJ whole genome shotgun (WGS) entry which is preliminary data.</text>
</comment>
<feature type="domain" description="WxL Interacting Protein host binding" evidence="3">
    <location>
        <begin position="169"/>
        <end position="305"/>
    </location>
</feature>
<dbReference type="Pfam" id="PF06030">
    <property type="entry name" value="WxLIP_PGBD"/>
    <property type="match status" value="1"/>
</dbReference>
<keyword evidence="1" id="KW-0472">Membrane</keyword>
<evidence type="ECO:0000313" key="5">
    <source>
        <dbReference type="Proteomes" id="UP000674938"/>
    </source>
</evidence>
<dbReference type="RefSeq" id="WP_209524358.1">
    <property type="nucleotide sequence ID" value="NZ_JAEEGA010000001.1"/>
</dbReference>
<keyword evidence="1" id="KW-1133">Transmembrane helix</keyword>
<dbReference type="Proteomes" id="UP000674938">
    <property type="component" value="Unassembled WGS sequence"/>
</dbReference>
<organism evidence="4 5">
    <name type="scientific">Vagococcus allomyrinae</name>
    <dbReference type="NCBI Taxonomy" id="2794353"/>
    <lineage>
        <taxon>Bacteria</taxon>
        <taxon>Bacillati</taxon>
        <taxon>Bacillota</taxon>
        <taxon>Bacilli</taxon>
        <taxon>Lactobacillales</taxon>
        <taxon>Enterococcaceae</taxon>
        <taxon>Vagococcus</taxon>
    </lineage>
</organism>
<proteinExistence type="predicted"/>
<dbReference type="AlphaFoldDB" id="A0A940P8F2"/>
<evidence type="ECO:0000313" key="4">
    <source>
        <dbReference type="EMBL" id="MBP1039453.1"/>
    </source>
</evidence>
<feature type="domain" description="WxL Interacting Protein peptidoglycan binding" evidence="2">
    <location>
        <begin position="36"/>
        <end position="154"/>
    </location>
</feature>
<dbReference type="InterPro" id="IPR010317">
    <property type="entry name" value="WxLIP_PGBD"/>
</dbReference>
<sequence length="366" mass="40384">MQHYVKKVIINVMAVLFCLVIVGVNQTEVSANALPFEIETIIPENQVDKSKTYFDLKLEKGQKQTVEVLIRNVTKKDLTVEVAFSQLTTNSNGVMEYKKVEGKPDKSLAIDISTLVKVADNEVTVKANSEVRTKIAIEAPETDFPGILAGGLTFRLKETDSPKKAETKDQMAINNQYGYDIALVMHGNVPVEELPSELLLSTVGVINTNGRNLIFANLQNPQPKNLKDVTIETTVIEKGASKAVLENKRTDLEVAPNTNFDYGIPLNGAIIGAGTYTLKLAITIGAETFDLEKEFKINAVQAEQILEEATPTVQKSNTIWYLLVGVLIAMGIAVLLILKYQKNQNASKKAIRKKVVKKRKVTSIKR</sequence>
<dbReference type="Pfam" id="PF11797">
    <property type="entry name" value="WxLIP_HBD"/>
    <property type="match status" value="1"/>
</dbReference>
<dbReference type="EMBL" id="JAEEGA010000001">
    <property type="protein sequence ID" value="MBP1039453.1"/>
    <property type="molecule type" value="Genomic_DNA"/>
</dbReference>
<evidence type="ECO:0000259" key="2">
    <source>
        <dbReference type="Pfam" id="PF06030"/>
    </source>
</evidence>
<name>A0A940P8F2_9ENTE</name>
<keyword evidence="5" id="KW-1185">Reference proteome</keyword>